<evidence type="ECO:0000313" key="3">
    <source>
        <dbReference type="EMBL" id="MBS8122399.1"/>
    </source>
</evidence>
<dbReference type="RefSeq" id="WP_213349828.1">
    <property type="nucleotide sequence ID" value="NZ_JAEDAM010000086.1"/>
</dbReference>
<dbReference type="InterPro" id="IPR004919">
    <property type="entry name" value="GmrSD_N"/>
</dbReference>
<organism evidence="3 4">
    <name type="scientific">Candidatus Vampirococcus lugosii</name>
    <dbReference type="NCBI Taxonomy" id="2789015"/>
    <lineage>
        <taxon>Bacteria</taxon>
        <taxon>Candidatus Absconditibacteriota</taxon>
        <taxon>Vampirococcus</taxon>
    </lineage>
</organism>
<evidence type="ECO:0000313" key="4">
    <source>
        <dbReference type="Proteomes" id="UP000680365"/>
    </source>
</evidence>
<feature type="domain" description="GmrSD restriction endonucleases N-terminal" evidence="1">
    <location>
        <begin position="10"/>
        <end position="216"/>
    </location>
</feature>
<evidence type="ECO:0008006" key="5">
    <source>
        <dbReference type="Google" id="ProtNLM"/>
    </source>
</evidence>
<name>A0ABS5QMW2_9BACT</name>
<proteinExistence type="predicted"/>
<dbReference type="Pfam" id="PF07510">
    <property type="entry name" value="GmrSD_C"/>
    <property type="match status" value="1"/>
</dbReference>
<dbReference type="InterPro" id="IPR011089">
    <property type="entry name" value="GmrSD_C"/>
</dbReference>
<evidence type="ECO:0000259" key="2">
    <source>
        <dbReference type="Pfam" id="PF07510"/>
    </source>
</evidence>
<reference evidence="3 4" key="1">
    <citation type="journal article" date="2021" name="Nat. Commun.">
        <title>Reductive evolution and unique predatory mode in the CPR bacterium Vampirococcus lugosii.</title>
        <authorList>
            <person name="Moreira D."/>
            <person name="Zivanovic Y."/>
            <person name="Lopez-Archilla A.I."/>
            <person name="Iniesto M."/>
            <person name="Lopez-Garcia P."/>
        </authorList>
    </citation>
    <scope>NUCLEOTIDE SEQUENCE [LARGE SCALE GENOMIC DNA]</scope>
    <source>
        <strain evidence="3">Chiprana</strain>
    </source>
</reference>
<dbReference type="PANTHER" id="PTHR35149">
    <property type="entry name" value="SLL5132 PROTEIN"/>
    <property type="match status" value="1"/>
</dbReference>
<protein>
    <recommendedName>
        <fullName evidence="5">DUF262 domain-containing protein</fullName>
    </recommendedName>
</protein>
<dbReference type="PANTHER" id="PTHR35149:SF2">
    <property type="entry name" value="DUF262 DOMAIN-CONTAINING PROTEIN"/>
    <property type="match status" value="1"/>
</dbReference>
<sequence>MKAEEKKILKFLTGDENFIIPVYQRNYEWTEKQCKQLFDDLILINKNNYQTYFLGTIVVYKDDYGKDFLIIDGQQRLTTISILLLAIYNILNEGNIKSEEIEKEKILEFYLINKFQKDKNKQIKLQSVEKDKKAFFGIFEEEFINNSKITENYIFFKNKILENKINIDNLYKSIEKLVIVEIILKRGEDDPQLIFESLNSTGLDLSEGDKIRNFLLMKQKPEKQEELYKNYWFKIEENTKLNGSEVYKLSAFFRDYLTMKQRKIPNEKNIYFDFKEYFKKNSFEIEEILKDLLKNSKNYSKIINSNDDNKEISEILKRLNKLEILVSYPFLLELYNDYEKNYFTKKEFIEILLIIESFVFRRFICNLPTASLNKIFNILGKEIKSFIDYKENYFEIFKYVLLNKTGKGKFPKNEEFKNNFLIKDVYNTKKKNYYLLERLENFEQKESYVSSMIENKDLSIEHIMPQKLNENWKKDLGENYEEIHQKYLNTIGNLTLTGYNGKYSNKSFEEKKNIEKGFNKSPLYLNQYIKTCEKWTEKEIKERMNFLIEKSLKIWKYPKTDYEEQKDIFKFFTLADKYNFKGKKIDYFIFEDKKYSVNNWANFYEKIIKKLYNENSFLMKSFPNDEKLKSGFFDNKKNGDTCKKIDNNLYIEIGTNTERKIYFLKIIFDKLNIDLNKLKFYLK</sequence>
<feature type="domain" description="GmrSD restriction endonucleases C-terminal" evidence="2">
    <location>
        <begin position="411"/>
        <end position="549"/>
    </location>
</feature>
<dbReference type="Proteomes" id="UP000680365">
    <property type="component" value="Unassembled WGS sequence"/>
</dbReference>
<dbReference type="EMBL" id="JAEDAM010000086">
    <property type="protein sequence ID" value="MBS8122399.1"/>
    <property type="molecule type" value="Genomic_DNA"/>
</dbReference>
<evidence type="ECO:0000259" key="1">
    <source>
        <dbReference type="Pfam" id="PF03235"/>
    </source>
</evidence>
<accession>A0ABS5QMW2</accession>
<dbReference type="Pfam" id="PF03235">
    <property type="entry name" value="GmrSD_N"/>
    <property type="match status" value="1"/>
</dbReference>
<gene>
    <name evidence="3" type="ORF">VAMP_405n17</name>
</gene>
<keyword evidence="4" id="KW-1185">Reference proteome</keyword>
<comment type="caution">
    <text evidence="3">The sequence shown here is derived from an EMBL/GenBank/DDBJ whole genome shotgun (WGS) entry which is preliminary data.</text>
</comment>